<evidence type="ECO:0000256" key="7">
    <source>
        <dbReference type="SAM" id="Coils"/>
    </source>
</evidence>
<name>A0ABM5J950_DRORH</name>
<accession>A0ABM5J950</accession>
<feature type="domain" description="Myb/SANT-like DNA-binding" evidence="9">
    <location>
        <begin position="9"/>
        <end position="84"/>
    </location>
</feature>
<keyword evidence="4" id="KW-0238">DNA-binding</keyword>
<keyword evidence="11" id="KW-1185">Reference proteome</keyword>
<organism evidence="10 11">
    <name type="scientific">Drosophila rhopaloa</name>
    <name type="common">Fruit fly</name>
    <dbReference type="NCBI Taxonomy" id="1041015"/>
    <lineage>
        <taxon>Eukaryota</taxon>
        <taxon>Metazoa</taxon>
        <taxon>Ecdysozoa</taxon>
        <taxon>Arthropoda</taxon>
        <taxon>Hexapoda</taxon>
        <taxon>Insecta</taxon>
        <taxon>Pterygota</taxon>
        <taxon>Neoptera</taxon>
        <taxon>Endopterygota</taxon>
        <taxon>Diptera</taxon>
        <taxon>Brachycera</taxon>
        <taxon>Muscomorpha</taxon>
        <taxon>Ephydroidea</taxon>
        <taxon>Drosophilidae</taxon>
        <taxon>Drosophila</taxon>
        <taxon>Sophophora</taxon>
    </lineage>
</organism>
<evidence type="ECO:0000256" key="5">
    <source>
        <dbReference type="ARBA" id="ARBA00023163"/>
    </source>
</evidence>
<reference evidence="11" key="1">
    <citation type="journal article" date="2021" name="Elife">
        <title>Highly contiguous assemblies of 101 drosophilid genomes.</title>
        <authorList>
            <person name="Kim B.Y."/>
            <person name="Wang J.R."/>
            <person name="Miller D.E."/>
            <person name="Barmina O."/>
            <person name="Delaney E."/>
            <person name="Thompson A."/>
            <person name="Comeault A.A."/>
            <person name="Peede D."/>
            <person name="D'Agostino E.R."/>
            <person name="Pelaez J."/>
            <person name="Aguilar J.M."/>
            <person name="Haji D."/>
            <person name="Matsunaga T."/>
            <person name="Armstrong E.E."/>
            <person name="Zych M."/>
            <person name="Ogawa Y."/>
            <person name="Stamenkovic-Radak M."/>
            <person name="Jelic M."/>
            <person name="Veselinovic M.S."/>
            <person name="Tanaskovic M."/>
            <person name="Eric P."/>
            <person name="Gao J.J."/>
            <person name="Katoh T.K."/>
            <person name="Toda M.J."/>
            <person name="Watabe H."/>
            <person name="Watada M."/>
            <person name="Davis J.S."/>
            <person name="Moyle L.C."/>
            <person name="Manoli G."/>
            <person name="Bertolini E."/>
            <person name="Kostal V."/>
            <person name="Hawley R.S."/>
            <person name="Takahashi A."/>
            <person name="Jones C.D."/>
            <person name="Price D.K."/>
            <person name="Whiteman N."/>
            <person name="Kopp A."/>
            <person name="Matute D.R."/>
            <person name="Petrov D.A."/>
        </authorList>
    </citation>
    <scope>NUCLEOTIDE SEQUENCE [LARGE SCALE GENOMIC DNA]</scope>
</reference>
<evidence type="ECO:0000313" key="11">
    <source>
        <dbReference type="Proteomes" id="UP001652680"/>
    </source>
</evidence>
<evidence type="ECO:0000256" key="6">
    <source>
        <dbReference type="ARBA" id="ARBA00025466"/>
    </source>
</evidence>
<dbReference type="EnsemblMetazoa" id="XM_044459410.1">
    <property type="protein sequence ID" value="XP_044315345.1"/>
    <property type="gene ID" value="LOC108039444"/>
</dbReference>
<comment type="function">
    <text evidence="6">Involved in transvection phenomena (= synapsis-dependent gene expression), where the synaptic pairing of chromosomes carrying genes with which zeste interacts influences the expression of these genes. Zeste binds to DNA and stimulates transcription from a nearby promoter.</text>
</comment>
<feature type="region of interest" description="Disordered" evidence="8">
    <location>
        <begin position="112"/>
        <end position="142"/>
    </location>
</feature>
<evidence type="ECO:0000256" key="3">
    <source>
        <dbReference type="ARBA" id="ARBA00023015"/>
    </source>
</evidence>
<dbReference type="GeneID" id="108039444"/>
<dbReference type="InterPro" id="IPR028002">
    <property type="entry name" value="Myb_DNA-bind_5"/>
</dbReference>
<evidence type="ECO:0000259" key="9">
    <source>
        <dbReference type="Pfam" id="PF13873"/>
    </source>
</evidence>
<dbReference type="Pfam" id="PF13873">
    <property type="entry name" value="Myb_DNA-bind_5"/>
    <property type="match status" value="1"/>
</dbReference>
<dbReference type="Proteomes" id="UP001652680">
    <property type="component" value="Unassembled WGS sequence"/>
</dbReference>
<evidence type="ECO:0000313" key="10">
    <source>
        <dbReference type="EnsemblMetazoa" id="XP_044315345.1"/>
    </source>
</evidence>
<keyword evidence="5" id="KW-0804">Transcription</keyword>
<keyword evidence="3" id="KW-0805">Transcription regulation</keyword>
<dbReference type="RefSeq" id="XP_044315345.1">
    <property type="nucleotide sequence ID" value="XM_044459410.1"/>
</dbReference>
<sequence>MIGNSKRSRAKNFTMGEELILEYLILQHKDVISTQKSGADVWRRKKDAWKQIAADFAVQSGIGRPWQALREKHINSQRLKRLKMPMKRKTTGCPFQQSHRSVELLNVKKGSTDFDPEYEHQNTLSNTSSEPQFEQDNSNHSISKINVRSVHELRKEEASNDLIDEKLNLLKAQQAYYRNQNSRAAEQHEVEMELQRTELEQRKIELERYKLELERYQVELQGTRLKNQLLEMEILERQGRIKESDGTS</sequence>
<evidence type="ECO:0000256" key="8">
    <source>
        <dbReference type="SAM" id="MobiDB-lite"/>
    </source>
</evidence>
<protein>
    <recommendedName>
        <fullName evidence="2">Regulatory protein zeste</fullName>
    </recommendedName>
</protein>
<evidence type="ECO:0000256" key="4">
    <source>
        <dbReference type="ARBA" id="ARBA00023125"/>
    </source>
</evidence>
<reference evidence="10" key="2">
    <citation type="submission" date="2025-05" db="UniProtKB">
        <authorList>
            <consortium name="EnsemblMetazoa"/>
        </authorList>
    </citation>
    <scope>IDENTIFICATION</scope>
</reference>
<feature type="compositionally biased region" description="Polar residues" evidence="8">
    <location>
        <begin position="121"/>
        <end position="142"/>
    </location>
</feature>
<feature type="coiled-coil region" evidence="7">
    <location>
        <begin position="153"/>
        <end position="233"/>
    </location>
</feature>
<proteinExistence type="predicted"/>
<keyword evidence="7" id="KW-0175">Coiled coil</keyword>
<comment type="subunit">
    <text evidence="1">Self-associates forming complexes of several hundred monomers.</text>
</comment>
<evidence type="ECO:0000256" key="1">
    <source>
        <dbReference type="ARBA" id="ARBA00011764"/>
    </source>
</evidence>
<evidence type="ECO:0000256" key="2">
    <source>
        <dbReference type="ARBA" id="ARBA00016807"/>
    </source>
</evidence>